<evidence type="ECO:0000313" key="2">
    <source>
        <dbReference type="EMBL" id="KAF9066355.1"/>
    </source>
</evidence>
<name>A0A9P5PQN3_9AGAR</name>
<feature type="domain" description="AB hydrolase-1" evidence="1">
    <location>
        <begin position="35"/>
        <end position="336"/>
    </location>
</feature>
<dbReference type="InterPro" id="IPR000073">
    <property type="entry name" value="AB_hydrolase_1"/>
</dbReference>
<dbReference type="AlphaFoldDB" id="A0A9P5PQN3"/>
<gene>
    <name evidence="2" type="ORF">BDP27DRAFT_1227741</name>
</gene>
<evidence type="ECO:0000313" key="3">
    <source>
        <dbReference type="Proteomes" id="UP000772434"/>
    </source>
</evidence>
<comment type="caution">
    <text evidence="2">The sequence shown here is derived from an EMBL/GenBank/DDBJ whole genome shotgun (WGS) entry which is preliminary data.</text>
</comment>
<dbReference type="OrthoDB" id="3251587at2759"/>
<keyword evidence="3" id="KW-1185">Reference proteome</keyword>
<dbReference type="Gene3D" id="3.40.50.1820">
    <property type="entry name" value="alpha/beta hydrolase"/>
    <property type="match status" value="1"/>
</dbReference>
<dbReference type="InterPro" id="IPR029058">
    <property type="entry name" value="AB_hydrolase_fold"/>
</dbReference>
<dbReference type="Proteomes" id="UP000772434">
    <property type="component" value="Unassembled WGS sequence"/>
</dbReference>
<reference evidence="2" key="1">
    <citation type="submission" date="2020-11" db="EMBL/GenBank/DDBJ databases">
        <authorList>
            <consortium name="DOE Joint Genome Institute"/>
            <person name="Ahrendt S."/>
            <person name="Riley R."/>
            <person name="Andreopoulos W."/>
            <person name="Labutti K."/>
            <person name="Pangilinan J."/>
            <person name="Ruiz-Duenas F.J."/>
            <person name="Barrasa J.M."/>
            <person name="Sanchez-Garcia M."/>
            <person name="Camarero S."/>
            <person name="Miyauchi S."/>
            <person name="Serrano A."/>
            <person name="Linde D."/>
            <person name="Babiker R."/>
            <person name="Drula E."/>
            <person name="Ayuso-Fernandez I."/>
            <person name="Pacheco R."/>
            <person name="Padilla G."/>
            <person name="Ferreira P."/>
            <person name="Barriuso J."/>
            <person name="Kellner H."/>
            <person name="Castanera R."/>
            <person name="Alfaro M."/>
            <person name="Ramirez L."/>
            <person name="Pisabarro A.G."/>
            <person name="Kuo A."/>
            <person name="Tritt A."/>
            <person name="Lipzen A."/>
            <person name="He G."/>
            <person name="Yan M."/>
            <person name="Ng V."/>
            <person name="Cullen D."/>
            <person name="Martin F."/>
            <person name="Rosso M.-N."/>
            <person name="Henrissat B."/>
            <person name="Hibbett D."/>
            <person name="Martinez A.T."/>
            <person name="Grigoriev I.V."/>
        </authorList>
    </citation>
    <scope>NUCLEOTIDE SEQUENCE</scope>
    <source>
        <strain evidence="2">AH 40177</strain>
    </source>
</reference>
<evidence type="ECO:0000259" key="1">
    <source>
        <dbReference type="Pfam" id="PF12697"/>
    </source>
</evidence>
<accession>A0A9P5PQN3</accession>
<dbReference type="EMBL" id="JADNRY010000089">
    <property type="protein sequence ID" value="KAF9066355.1"/>
    <property type="molecule type" value="Genomic_DNA"/>
</dbReference>
<dbReference type="SUPFAM" id="SSF53474">
    <property type="entry name" value="alpha/beta-Hydrolases"/>
    <property type="match status" value="1"/>
</dbReference>
<organism evidence="2 3">
    <name type="scientific">Rhodocollybia butyracea</name>
    <dbReference type="NCBI Taxonomy" id="206335"/>
    <lineage>
        <taxon>Eukaryota</taxon>
        <taxon>Fungi</taxon>
        <taxon>Dikarya</taxon>
        <taxon>Basidiomycota</taxon>
        <taxon>Agaricomycotina</taxon>
        <taxon>Agaricomycetes</taxon>
        <taxon>Agaricomycetidae</taxon>
        <taxon>Agaricales</taxon>
        <taxon>Marasmiineae</taxon>
        <taxon>Omphalotaceae</taxon>
        <taxon>Rhodocollybia</taxon>
    </lineage>
</organism>
<dbReference type="Pfam" id="PF12697">
    <property type="entry name" value="Abhydrolase_6"/>
    <property type="match status" value="1"/>
</dbReference>
<proteinExistence type="predicted"/>
<sequence>MPPLASLKVSPSGAEIAFVDSGVPPGAKSYTTIFAVHGMGFTHAIFQKIVNVASAQGIRFVAIVRRDYPGSSLFDEEETAAIGNVQLADEWVKARGQELAHFIADFVQKYSLPPISDDGKTGGITLLSWSLGTYVCISTLAHVTSLPDNVRDCLTSRLRAFVVHEPPPFSLGYTMPVKDWAPIIDNTIPMEYRFPFWGQWLTSFFEHPESSKRDVELLNYVLPSTDKVPVIFSMSKSEIEEVVYGDNFMRELGVVFNFGTQLKANYQKALFDKETRDIFPNMKVSYLTGEWTVSWAYASMWSVQDDAKAFNMEKFIDFKIIKGSNHFVQWEQPEQTLKLYAECSGL</sequence>
<protein>
    <recommendedName>
        <fullName evidence="1">AB hydrolase-1 domain-containing protein</fullName>
    </recommendedName>
</protein>